<proteinExistence type="predicted"/>
<evidence type="ECO:0000313" key="2">
    <source>
        <dbReference type="Proteomes" id="UP001176117"/>
    </source>
</evidence>
<evidence type="ECO:0000313" key="1">
    <source>
        <dbReference type="EMBL" id="MDO0876760.1"/>
    </source>
</evidence>
<organism evidence="1 2">
    <name type="scientific">Anoxybacillus gonensis</name>
    <dbReference type="NCBI Taxonomy" id="198467"/>
    <lineage>
        <taxon>Bacteria</taxon>
        <taxon>Bacillati</taxon>
        <taxon>Bacillota</taxon>
        <taxon>Bacilli</taxon>
        <taxon>Bacillales</taxon>
        <taxon>Anoxybacillaceae</taxon>
        <taxon>Anoxybacillus</taxon>
    </lineage>
</organism>
<comment type="caution">
    <text evidence="1">The sequence shown here is derived from an EMBL/GenBank/DDBJ whole genome shotgun (WGS) entry which is preliminary data.</text>
</comment>
<dbReference type="Proteomes" id="UP001176117">
    <property type="component" value="Unassembled WGS sequence"/>
</dbReference>
<sequence>MRGLFLNALQKQEPIEIIYLSDKGQLSQRIIVIEHIEEKYIKAFCKLRKQPRVFKISNILSAGLARKKRKWAS</sequence>
<dbReference type="EMBL" id="JAMOGB010000002">
    <property type="protein sequence ID" value="MDO0876760.1"/>
    <property type="molecule type" value="Genomic_DNA"/>
</dbReference>
<dbReference type="KEGG" id="agn:AFK25_02520"/>
<gene>
    <name evidence="1" type="ORF">NBU54_03565</name>
</gene>
<dbReference type="RefSeq" id="WP_035064679.1">
    <property type="nucleotide sequence ID" value="NZ_CP012152.1"/>
</dbReference>
<accession>A0AAW7TFK1</accession>
<name>A0AAW7TFK1_9BACL</name>
<evidence type="ECO:0008006" key="3">
    <source>
        <dbReference type="Google" id="ProtNLM"/>
    </source>
</evidence>
<dbReference type="AlphaFoldDB" id="A0AAW7TFK1"/>
<protein>
    <recommendedName>
        <fullName evidence="3">WYL domain-containing protein</fullName>
    </recommendedName>
</protein>
<reference evidence="1" key="1">
    <citation type="submission" date="2022-05" db="EMBL/GenBank/DDBJ databases">
        <title>Genome-based reclassification of Anoxybacillus salavatliensis Cihan et al. as a later heterotypic synonym of Anoxybacillus gonensis Belduz et al. 2003.</title>
        <authorList>
            <person name="Inan Bektas K."/>
            <person name="Guler H.I."/>
            <person name="Belduz A.O."/>
            <person name="Canakci S."/>
        </authorList>
    </citation>
    <scope>NUCLEOTIDE SEQUENCE</scope>
    <source>
        <strain evidence="1">NCIMB 13933</strain>
    </source>
</reference>
<keyword evidence="2" id="KW-1185">Reference proteome</keyword>